<dbReference type="Proteomes" id="UP001234495">
    <property type="component" value="Unassembled WGS sequence"/>
</dbReference>
<accession>A0ABT9ZIX8</accession>
<dbReference type="RefSeq" id="WP_307342544.1">
    <property type="nucleotide sequence ID" value="NZ_JAUSUD010000012.1"/>
</dbReference>
<evidence type="ECO:0000313" key="2">
    <source>
        <dbReference type="Proteomes" id="UP001234495"/>
    </source>
</evidence>
<protein>
    <submittedName>
        <fullName evidence="1">Uncharacterized protein</fullName>
    </submittedName>
</protein>
<name>A0ABT9ZIX8_9BACI</name>
<comment type="caution">
    <text evidence="1">The sequence shown here is derived from an EMBL/GenBank/DDBJ whole genome shotgun (WGS) entry which is preliminary data.</text>
</comment>
<keyword evidence="2" id="KW-1185">Reference proteome</keyword>
<sequence length="55" mass="6676">MTNDRKLNFATTDEELAKKWSTPEHKWTAENIADWREVGEYNCNRAHYSRYLFTH</sequence>
<reference evidence="1 2" key="1">
    <citation type="submission" date="2023-07" db="EMBL/GenBank/DDBJ databases">
        <title>Genomic Encyclopedia of Type Strains, Phase IV (KMG-IV): sequencing the most valuable type-strain genomes for metagenomic binning, comparative biology and taxonomic classification.</title>
        <authorList>
            <person name="Goeker M."/>
        </authorList>
    </citation>
    <scope>NUCLEOTIDE SEQUENCE [LARGE SCALE GENOMIC DNA]</scope>
    <source>
        <strain evidence="1 2">DSM 29005</strain>
    </source>
</reference>
<evidence type="ECO:0000313" key="1">
    <source>
        <dbReference type="EMBL" id="MDQ0231498.1"/>
    </source>
</evidence>
<gene>
    <name evidence="1" type="ORF">J2S19_002781</name>
</gene>
<organism evidence="1 2">
    <name type="scientific">Metabacillus malikii</name>
    <dbReference type="NCBI Taxonomy" id="1504265"/>
    <lineage>
        <taxon>Bacteria</taxon>
        <taxon>Bacillati</taxon>
        <taxon>Bacillota</taxon>
        <taxon>Bacilli</taxon>
        <taxon>Bacillales</taxon>
        <taxon>Bacillaceae</taxon>
        <taxon>Metabacillus</taxon>
    </lineage>
</organism>
<proteinExistence type="predicted"/>
<dbReference type="EMBL" id="JAUSUD010000012">
    <property type="protein sequence ID" value="MDQ0231498.1"/>
    <property type="molecule type" value="Genomic_DNA"/>
</dbReference>